<protein>
    <submittedName>
        <fullName evidence="1">Uncharacterized protein</fullName>
    </submittedName>
</protein>
<gene>
    <name evidence="1" type="ORF">GCM10022268_09520</name>
</gene>
<dbReference type="Proteomes" id="UP001500523">
    <property type="component" value="Unassembled WGS sequence"/>
</dbReference>
<comment type="caution">
    <text evidence="1">The sequence shown here is derived from an EMBL/GenBank/DDBJ whole genome shotgun (WGS) entry which is preliminary data.</text>
</comment>
<evidence type="ECO:0000313" key="2">
    <source>
        <dbReference type="Proteomes" id="UP001500523"/>
    </source>
</evidence>
<name>A0ABP7DA29_9SPHN</name>
<evidence type="ECO:0000313" key="1">
    <source>
        <dbReference type="EMBL" id="GAA3701765.1"/>
    </source>
</evidence>
<proteinExistence type="predicted"/>
<accession>A0ABP7DA29</accession>
<dbReference type="EMBL" id="BAABBF010000002">
    <property type="protein sequence ID" value="GAA3701765.1"/>
    <property type="molecule type" value="Genomic_DNA"/>
</dbReference>
<sequence>MRIVKNALPSGQSYALKPSILEDALTAGAVQTETLLYQWRPGWLESKVLFRAHFYPAGRYFKNQDELLTITSHAVPASARASAKAFIEGAVIPEFIKWILELEALPIGSTIRREKQSFERKWTAPPDEEA</sequence>
<organism evidence="1 2">
    <name type="scientific">Sphingomonas cynarae</name>
    <dbReference type="NCBI Taxonomy" id="930197"/>
    <lineage>
        <taxon>Bacteria</taxon>
        <taxon>Pseudomonadati</taxon>
        <taxon>Pseudomonadota</taxon>
        <taxon>Alphaproteobacteria</taxon>
        <taxon>Sphingomonadales</taxon>
        <taxon>Sphingomonadaceae</taxon>
        <taxon>Sphingomonas</taxon>
    </lineage>
</organism>
<dbReference type="RefSeq" id="WP_344692243.1">
    <property type="nucleotide sequence ID" value="NZ_BAABBF010000002.1"/>
</dbReference>
<reference evidence="2" key="1">
    <citation type="journal article" date="2019" name="Int. J. Syst. Evol. Microbiol.">
        <title>The Global Catalogue of Microorganisms (GCM) 10K type strain sequencing project: providing services to taxonomists for standard genome sequencing and annotation.</title>
        <authorList>
            <consortium name="The Broad Institute Genomics Platform"/>
            <consortium name="The Broad Institute Genome Sequencing Center for Infectious Disease"/>
            <person name="Wu L."/>
            <person name="Ma J."/>
        </authorList>
    </citation>
    <scope>NUCLEOTIDE SEQUENCE [LARGE SCALE GENOMIC DNA]</scope>
    <source>
        <strain evidence="2">JCM 17498</strain>
    </source>
</reference>
<keyword evidence="2" id="KW-1185">Reference proteome</keyword>